<dbReference type="Proteomes" id="UP001162992">
    <property type="component" value="Chromosome 6"/>
</dbReference>
<gene>
    <name evidence="1" type="ORF">O6H91_06G128800</name>
</gene>
<name>A0ACC2DIV2_DIPCM</name>
<evidence type="ECO:0000313" key="1">
    <source>
        <dbReference type="EMBL" id="KAJ7554163.1"/>
    </source>
</evidence>
<accession>A0ACC2DIV2</accession>
<dbReference type="EMBL" id="CM055097">
    <property type="protein sequence ID" value="KAJ7554163.1"/>
    <property type="molecule type" value="Genomic_DNA"/>
</dbReference>
<evidence type="ECO:0000313" key="2">
    <source>
        <dbReference type="Proteomes" id="UP001162992"/>
    </source>
</evidence>
<organism evidence="1 2">
    <name type="scientific">Diphasiastrum complanatum</name>
    <name type="common">Issler's clubmoss</name>
    <name type="synonym">Lycopodium complanatum</name>
    <dbReference type="NCBI Taxonomy" id="34168"/>
    <lineage>
        <taxon>Eukaryota</taxon>
        <taxon>Viridiplantae</taxon>
        <taxon>Streptophyta</taxon>
        <taxon>Embryophyta</taxon>
        <taxon>Tracheophyta</taxon>
        <taxon>Lycopodiopsida</taxon>
        <taxon>Lycopodiales</taxon>
        <taxon>Lycopodiaceae</taxon>
        <taxon>Lycopodioideae</taxon>
        <taxon>Diphasiastrum</taxon>
    </lineage>
</organism>
<sequence length="291" mass="32772">MSHLWLLFIVFRIGMSRSLGGREGDWSCSECGNLNYSFRSACNRCKQPKMAVVTRSRAQAKWLPRAGDWICNGCRNNNYAFRMECNKCGEPKDSFEIPADAPVRSAMMDEMARPRRPEVDYFWDNGNGALAGVPLPGENWQSRDWVCSCGFLNYSFDARCKQCHATPRSMLPAEPYPVLGTKRVAAEDSIDDWIRKRQNVGDFGSTAFLMPPNSAYEAWPHSSGGSDFPLSRPGGSMSGYKQPAFSGKGLKHWREGDWICKSCENHNYASRKFCNRCMSQKDATGKLSSVY</sequence>
<comment type="caution">
    <text evidence="1">The sequence shown here is derived from an EMBL/GenBank/DDBJ whole genome shotgun (WGS) entry which is preliminary data.</text>
</comment>
<protein>
    <submittedName>
        <fullName evidence="1">Uncharacterized protein</fullName>
    </submittedName>
</protein>
<reference evidence="2" key="1">
    <citation type="journal article" date="2024" name="Proc. Natl. Acad. Sci. U.S.A.">
        <title>Extraordinary preservation of gene collinearity over three hundred million years revealed in homosporous lycophytes.</title>
        <authorList>
            <person name="Li C."/>
            <person name="Wickell D."/>
            <person name="Kuo L.Y."/>
            <person name="Chen X."/>
            <person name="Nie B."/>
            <person name="Liao X."/>
            <person name="Peng D."/>
            <person name="Ji J."/>
            <person name="Jenkins J."/>
            <person name="Williams M."/>
            <person name="Shu S."/>
            <person name="Plott C."/>
            <person name="Barry K."/>
            <person name="Rajasekar S."/>
            <person name="Grimwood J."/>
            <person name="Han X."/>
            <person name="Sun S."/>
            <person name="Hou Z."/>
            <person name="He W."/>
            <person name="Dai G."/>
            <person name="Sun C."/>
            <person name="Schmutz J."/>
            <person name="Leebens-Mack J.H."/>
            <person name="Li F.W."/>
            <person name="Wang L."/>
        </authorList>
    </citation>
    <scope>NUCLEOTIDE SEQUENCE [LARGE SCALE GENOMIC DNA]</scope>
    <source>
        <strain evidence="2">cv. PW_Plant_1</strain>
    </source>
</reference>
<keyword evidence="2" id="KW-1185">Reference proteome</keyword>
<proteinExistence type="predicted"/>